<dbReference type="GO" id="GO:0016758">
    <property type="term" value="F:hexosyltransferase activity"/>
    <property type="evidence" value="ECO:0007669"/>
    <property type="project" value="UniProtKB-ARBA"/>
</dbReference>
<proteinExistence type="predicted"/>
<dbReference type="AlphaFoldDB" id="A0A1M7GH72"/>
<dbReference type="EMBL" id="FRCJ01000002">
    <property type="protein sequence ID" value="SHM15506.1"/>
    <property type="molecule type" value="Genomic_DNA"/>
</dbReference>
<gene>
    <name evidence="2" type="ORF">SAMN04488494_1467</name>
</gene>
<reference evidence="2 3" key="1">
    <citation type="submission" date="2016-11" db="EMBL/GenBank/DDBJ databases">
        <authorList>
            <person name="Jaros S."/>
            <person name="Januszkiewicz K."/>
            <person name="Wedrychowicz H."/>
        </authorList>
    </citation>
    <scope>NUCLEOTIDE SEQUENCE [LARGE SCALE GENOMIC DNA]</scope>
    <source>
        <strain evidence="2 3">BPI-34</strain>
    </source>
</reference>
<dbReference type="SUPFAM" id="SSF53448">
    <property type="entry name" value="Nucleotide-diphospho-sugar transferases"/>
    <property type="match status" value="1"/>
</dbReference>
<sequence length="335" mass="38501">MIIQINLEFCSLIRTFAAIMVANQQESTPMVSFIITYYELPVKLLCECLNSIFALSLSDQERQVIIVDDGSENNPLPALQRYADKVIYLRQKHQGLSVARNTGIQMATGKYLQFVDADDQLITSGYNACLDIIRKHTDADMVLFDFADEPATSGTSFMRHHNIHGSACDYLFRRATLSDLRFTPGIFHEDELFTPQLLIRAEVVYPTQAKAYSYNKRPDSITTNQDATHIEKRQTDALQVIFELNKMADRLPKNDQLAMNRRVAQLTMDYLYNTIIQTRSLSVTLQRIQVLRAEGLFPLPNRNYTSKYQWFRRLSNSKLGLATLVKVLPLMKRER</sequence>
<keyword evidence="2" id="KW-0808">Transferase</keyword>
<dbReference type="CDD" id="cd00761">
    <property type="entry name" value="Glyco_tranf_GTA_type"/>
    <property type="match status" value="1"/>
</dbReference>
<dbReference type="InterPro" id="IPR029044">
    <property type="entry name" value="Nucleotide-diphossugar_trans"/>
</dbReference>
<dbReference type="PANTHER" id="PTHR22916">
    <property type="entry name" value="GLYCOSYLTRANSFERASE"/>
    <property type="match status" value="1"/>
</dbReference>
<feature type="domain" description="Glycosyltransferase 2-like" evidence="1">
    <location>
        <begin position="34"/>
        <end position="138"/>
    </location>
</feature>
<dbReference type="Pfam" id="PF00535">
    <property type="entry name" value="Glycos_transf_2"/>
    <property type="match status" value="1"/>
</dbReference>
<dbReference type="Gene3D" id="3.90.550.10">
    <property type="entry name" value="Spore Coat Polysaccharide Biosynthesis Protein SpsA, Chain A"/>
    <property type="match status" value="1"/>
</dbReference>
<name>A0A1M7GH72_XYLRU</name>
<evidence type="ECO:0000313" key="3">
    <source>
        <dbReference type="Proteomes" id="UP000184280"/>
    </source>
</evidence>
<accession>A0A1M7GH72</accession>
<dbReference type="InterPro" id="IPR001173">
    <property type="entry name" value="Glyco_trans_2-like"/>
</dbReference>
<organism evidence="2 3">
    <name type="scientific">Xylanibacter ruminicola</name>
    <name type="common">Prevotella ruminicola</name>
    <dbReference type="NCBI Taxonomy" id="839"/>
    <lineage>
        <taxon>Bacteria</taxon>
        <taxon>Pseudomonadati</taxon>
        <taxon>Bacteroidota</taxon>
        <taxon>Bacteroidia</taxon>
        <taxon>Bacteroidales</taxon>
        <taxon>Prevotellaceae</taxon>
        <taxon>Xylanibacter</taxon>
    </lineage>
</organism>
<evidence type="ECO:0000313" key="2">
    <source>
        <dbReference type="EMBL" id="SHM15506.1"/>
    </source>
</evidence>
<evidence type="ECO:0000259" key="1">
    <source>
        <dbReference type="Pfam" id="PF00535"/>
    </source>
</evidence>
<dbReference type="Proteomes" id="UP000184280">
    <property type="component" value="Unassembled WGS sequence"/>
</dbReference>
<protein>
    <submittedName>
        <fullName evidence="2">Glycosyltransferase involved in cell wall bisynthesis</fullName>
    </submittedName>
</protein>